<proteinExistence type="predicted"/>
<dbReference type="Gene3D" id="1.20.5.2050">
    <property type="match status" value="1"/>
</dbReference>
<dbReference type="InterPro" id="IPR003615">
    <property type="entry name" value="HNH_nuc"/>
</dbReference>
<dbReference type="EMBL" id="KR233164">
    <property type="protein sequence ID" value="AKN44391.1"/>
    <property type="molecule type" value="Genomic_DNA"/>
</dbReference>
<evidence type="ECO:0000259" key="1">
    <source>
        <dbReference type="Pfam" id="PF13392"/>
    </source>
</evidence>
<dbReference type="RefSeq" id="YP_009283393.1">
    <property type="nucleotide sequence ID" value="NC_031042.1"/>
</dbReference>
<keyword evidence="2" id="KW-0255">Endonuclease</keyword>
<dbReference type="Proteomes" id="UP000202365">
    <property type="component" value="Segment"/>
</dbReference>
<gene>
    <name evidence="2" type="ORF">NR01_0052</name>
</gene>
<keyword evidence="2" id="KW-0378">Hydrolase</keyword>
<name>A0A159B8U0_9CAUD</name>
<feature type="domain" description="HNH nuclease" evidence="1">
    <location>
        <begin position="53"/>
        <end position="96"/>
    </location>
</feature>
<evidence type="ECO:0000313" key="2">
    <source>
        <dbReference type="EMBL" id="AKN44391.1"/>
    </source>
</evidence>
<protein>
    <submittedName>
        <fullName evidence="2">Putative homing endonuclease</fullName>
    </submittedName>
</protein>
<keyword evidence="2" id="KW-0540">Nuclease</keyword>
<dbReference type="KEGG" id="vg:29064561"/>
<dbReference type="InterPro" id="IPR044925">
    <property type="entry name" value="His-Me_finger_sf"/>
</dbReference>
<accession>A0A159B8U0</accession>
<dbReference type="Pfam" id="PF13392">
    <property type="entry name" value="HNH_3"/>
    <property type="match status" value="1"/>
</dbReference>
<dbReference type="OrthoDB" id="21336at10239"/>
<organism evidence="2 3">
    <name type="scientific">Salmonella phage NR01</name>
    <dbReference type="NCBI Taxonomy" id="1647411"/>
    <lineage>
        <taxon>Viruses</taxon>
        <taxon>Duplodnaviria</taxon>
        <taxon>Heunggongvirae</taxon>
        <taxon>Uroviricota</taxon>
        <taxon>Caudoviricetes</taxon>
        <taxon>Demerecviridae</taxon>
        <taxon>Markadamsvirinae</taxon>
        <taxon>Tequintavirus</taxon>
        <taxon>Tequintavirus NR01</taxon>
    </lineage>
</organism>
<dbReference type="Gene3D" id="3.90.75.20">
    <property type="match status" value="1"/>
</dbReference>
<dbReference type="GeneID" id="29064561"/>
<reference evidence="2 3" key="1">
    <citation type="submission" date="2015-04" db="EMBL/GenBank/DDBJ databases">
        <title>Complete Genome Sequence of S. Typhimurium Bacteriophage NR01.</title>
        <authorList>
            <person name="Lee J.-H."/>
            <person name="Lee H.Y."/>
            <person name="Song N.R."/>
        </authorList>
    </citation>
    <scope>NUCLEOTIDE SEQUENCE [LARGE SCALE GENOMIC DNA]</scope>
</reference>
<keyword evidence="3" id="KW-1185">Reference proteome</keyword>
<evidence type="ECO:0000313" key="3">
    <source>
        <dbReference type="Proteomes" id="UP000202365"/>
    </source>
</evidence>
<dbReference type="GO" id="GO:0004519">
    <property type="term" value="F:endonuclease activity"/>
    <property type="evidence" value="ECO:0007669"/>
    <property type="project" value="UniProtKB-KW"/>
</dbReference>
<sequence>MITQERLKELFDYSPETGEFTRKVSRGNQKAGSIAGSLRKDDYICIWVDGKPYYAHQLAFLYMEGYLPEEVDHINRIRSDNRWVNLKDSSHQENSRNKAAKSKSGYIGVSWNKQRQKWQVQLRDTNKKKVFGGYFEYQNLESAVDKINKLRLQFHGENAIQEIFDPSNYPALEELNS</sequence>
<dbReference type="SUPFAM" id="SSF54060">
    <property type="entry name" value="His-Me finger endonucleases"/>
    <property type="match status" value="1"/>
</dbReference>